<dbReference type="EMBL" id="MPUH01000041">
    <property type="protein sequence ID" value="OMJ93498.1"/>
    <property type="molecule type" value="Genomic_DNA"/>
</dbReference>
<dbReference type="InterPro" id="IPR011009">
    <property type="entry name" value="Kinase-like_dom_sf"/>
</dbReference>
<dbReference type="PROSITE" id="PS00107">
    <property type="entry name" value="PROTEIN_KINASE_ATP"/>
    <property type="match status" value="1"/>
</dbReference>
<protein>
    <recommendedName>
        <fullName evidence="9">Protein kinase domain-containing protein</fullName>
    </recommendedName>
</protein>
<dbReference type="InterPro" id="IPR017441">
    <property type="entry name" value="Protein_kinase_ATP_BS"/>
</dbReference>
<accession>A0A1R2CWV7</accession>
<dbReference type="FunFam" id="3.30.200.20:FF:000003">
    <property type="entry name" value="Non-specific serine/threonine protein kinase"/>
    <property type="match status" value="1"/>
</dbReference>
<keyword evidence="5 6" id="KW-0067">ATP-binding</keyword>
<organism evidence="10 11">
    <name type="scientific">Stentor coeruleus</name>
    <dbReference type="NCBI Taxonomy" id="5963"/>
    <lineage>
        <taxon>Eukaryota</taxon>
        <taxon>Sar</taxon>
        <taxon>Alveolata</taxon>
        <taxon>Ciliophora</taxon>
        <taxon>Postciliodesmatophora</taxon>
        <taxon>Heterotrichea</taxon>
        <taxon>Heterotrichida</taxon>
        <taxon>Stentoridae</taxon>
        <taxon>Stentor</taxon>
    </lineage>
</organism>
<dbReference type="SUPFAM" id="SSF56112">
    <property type="entry name" value="Protein kinase-like (PK-like)"/>
    <property type="match status" value="1"/>
</dbReference>
<dbReference type="OrthoDB" id="541276at2759"/>
<dbReference type="GO" id="GO:0005737">
    <property type="term" value="C:cytoplasm"/>
    <property type="evidence" value="ECO:0007669"/>
    <property type="project" value="TreeGrafter"/>
</dbReference>
<evidence type="ECO:0000313" key="10">
    <source>
        <dbReference type="EMBL" id="OMJ93498.1"/>
    </source>
</evidence>
<dbReference type="PROSITE" id="PS50011">
    <property type="entry name" value="PROTEIN_KINASE_DOM"/>
    <property type="match status" value="1"/>
</dbReference>
<feature type="domain" description="Protein kinase" evidence="9">
    <location>
        <begin position="154"/>
        <end position="410"/>
    </location>
</feature>
<keyword evidence="1 7" id="KW-0723">Serine/threonine-protein kinase</keyword>
<dbReference type="PANTHER" id="PTHR24346:SF82">
    <property type="entry name" value="KP78A-RELATED"/>
    <property type="match status" value="1"/>
</dbReference>
<dbReference type="GO" id="GO:0035556">
    <property type="term" value="P:intracellular signal transduction"/>
    <property type="evidence" value="ECO:0007669"/>
    <property type="project" value="TreeGrafter"/>
</dbReference>
<dbReference type="GO" id="GO:0004674">
    <property type="term" value="F:protein serine/threonine kinase activity"/>
    <property type="evidence" value="ECO:0007669"/>
    <property type="project" value="UniProtKB-KW"/>
</dbReference>
<dbReference type="Proteomes" id="UP000187209">
    <property type="component" value="Unassembled WGS sequence"/>
</dbReference>
<feature type="binding site" evidence="6">
    <location>
        <position position="183"/>
    </location>
    <ligand>
        <name>ATP</name>
        <dbReference type="ChEBI" id="CHEBI:30616"/>
    </ligand>
</feature>
<dbReference type="InterPro" id="IPR008271">
    <property type="entry name" value="Ser/Thr_kinase_AS"/>
</dbReference>
<evidence type="ECO:0000256" key="6">
    <source>
        <dbReference type="PROSITE-ProRule" id="PRU10141"/>
    </source>
</evidence>
<evidence type="ECO:0000256" key="4">
    <source>
        <dbReference type="ARBA" id="ARBA00022777"/>
    </source>
</evidence>
<evidence type="ECO:0000256" key="2">
    <source>
        <dbReference type="ARBA" id="ARBA00022679"/>
    </source>
</evidence>
<dbReference type="CDD" id="cd14003">
    <property type="entry name" value="STKc_AMPK-like"/>
    <property type="match status" value="1"/>
</dbReference>
<evidence type="ECO:0000256" key="7">
    <source>
        <dbReference type="RuleBase" id="RU000304"/>
    </source>
</evidence>
<gene>
    <name evidence="10" type="ORF">SteCoe_3470</name>
</gene>
<dbReference type="PROSITE" id="PS00108">
    <property type="entry name" value="PROTEIN_KINASE_ST"/>
    <property type="match status" value="1"/>
</dbReference>
<dbReference type="SMART" id="SM00220">
    <property type="entry name" value="S_TKc"/>
    <property type="match status" value="1"/>
</dbReference>
<feature type="compositionally biased region" description="Basic and acidic residues" evidence="8">
    <location>
        <begin position="52"/>
        <end position="66"/>
    </location>
</feature>
<dbReference type="PANTHER" id="PTHR24346">
    <property type="entry name" value="MAP/MICROTUBULE AFFINITY-REGULATING KINASE"/>
    <property type="match status" value="1"/>
</dbReference>
<evidence type="ECO:0000256" key="5">
    <source>
        <dbReference type="ARBA" id="ARBA00022840"/>
    </source>
</evidence>
<evidence type="ECO:0000256" key="8">
    <source>
        <dbReference type="SAM" id="MobiDB-lite"/>
    </source>
</evidence>
<dbReference type="AlphaFoldDB" id="A0A1R2CWV7"/>
<keyword evidence="3 6" id="KW-0547">Nucleotide-binding</keyword>
<evidence type="ECO:0000256" key="1">
    <source>
        <dbReference type="ARBA" id="ARBA00022527"/>
    </source>
</evidence>
<dbReference type="InterPro" id="IPR000719">
    <property type="entry name" value="Prot_kinase_dom"/>
</dbReference>
<dbReference type="FunFam" id="1.10.510.10:FF:000956">
    <property type="entry name" value="CAMK family protein kinase"/>
    <property type="match status" value="1"/>
</dbReference>
<evidence type="ECO:0000256" key="3">
    <source>
        <dbReference type="ARBA" id="ARBA00022741"/>
    </source>
</evidence>
<keyword evidence="4" id="KW-0418">Kinase</keyword>
<dbReference type="Gene3D" id="1.10.510.10">
    <property type="entry name" value="Transferase(Phosphotransferase) domain 1"/>
    <property type="match status" value="1"/>
</dbReference>
<keyword evidence="2" id="KW-0808">Transferase</keyword>
<sequence>MLENLPLSKKEIARSNPVGIKSNSNIHNGLHEIREFAANRPTTAAENTLGKPPRDPSKNNKNKEPQIENYQILMNKQRLTLSNAMIASKDSAIKLSQPNTASSSRKAAFSPISHRPVTYNCNPILGLPRKPNPRTMSLPRKSEDIIITEGLLNYTIKKILGKGAYATVRLAQHNETNKKVAIKTYDKYLIIDPTKRANMLREIEILKKIDHPNIIKLYETVDTSKHFHLVLEYVSGLSLYSYIKSKPNSCLDETEAKRIFKQILGALDYCHCRFIAHRDIKLDNILLDEKNNVKIIDFGFSTMDSNDEKSRIFCGTPSYMAPEIVGRKDYYGIQADVWALGILLYAMLCGKMPFKAYNDRELYRRIERGNFTLPTTVPEYFRKIISKMLEVNPRKRPSIKALLDDEQPSSGGGYNWNIQNYVSRSTCETNSLDLEIISGIKKFGFTEDQILKDIQNEKSQVSLLYRRLKSRGRESFDRHLIMKDM</sequence>
<proteinExistence type="inferred from homology"/>
<comment type="similarity">
    <text evidence="7">Belongs to the protein kinase superfamily.</text>
</comment>
<evidence type="ECO:0000313" key="11">
    <source>
        <dbReference type="Proteomes" id="UP000187209"/>
    </source>
</evidence>
<reference evidence="10 11" key="1">
    <citation type="submission" date="2016-11" db="EMBL/GenBank/DDBJ databases">
        <title>The macronuclear genome of Stentor coeruleus: a giant cell with tiny introns.</title>
        <authorList>
            <person name="Slabodnick M."/>
            <person name="Ruby J.G."/>
            <person name="Reiff S.B."/>
            <person name="Swart E.C."/>
            <person name="Gosai S."/>
            <person name="Prabakaran S."/>
            <person name="Witkowska E."/>
            <person name="Larue G.E."/>
            <person name="Fisher S."/>
            <person name="Freeman R.M."/>
            <person name="Gunawardena J."/>
            <person name="Chu W."/>
            <person name="Stover N.A."/>
            <person name="Gregory B.D."/>
            <person name="Nowacki M."/>
            <person name="Derisi J."/>
            <person name="Roy S.W."/>
            <person name="Marshall W.F."/>
            <person name="Sood P."/>
        </authorList>
    </citation>
    <scope>NUCLEOTIDE SEQUENCE [LARGE SCALE GENOMIC DNA]</scope>
    <source>
        <strain evidence="10">WM001</strain>
    </source>
</reference>
<name>A0A1R2CWV7_9CILI</name>
<feature type="region of interest" description="Disordered" evidence="8">
    <location>
        <begin position="38"/>
        <end position="66"/>
    </location>
</feature>
<keyword evidence="11" id="KW-1185">Reference proteome</keyword>
<evidence type="ECO:0000259" key="9">
    <source>
        <dbReference type="PROSITE" id="PS50011"/>
    </source>
</evidence>
<dbReference type="Pfam" id="PF00069">
    <property type="entry name" value="Pkinase"/>
    <property type="match status" value="1"/>
</dbReference>
<dbReference type="GO" id="GO:0005524">
    <property type="term" value="F:ATP binding"/>
    <property type="evidence" value="ECO:0007669"/>
    <property type="project" value="UniProtKB-UniRule"/>
</dbReference>
<comment type="caution">
    <text evidence="10">The sequence shown here is derived from an EMBL/GenBank/DDBJ whole genome shotgun (WGS) entry which is preliminary data.</text>
</comment>